<name>A0A9P4NIE6_9PEZI</name>
<dbReference type="Proteomes" id="UP000800235">
    <property type="component" value="Unassembled WGS sequence"/>
</dbReference>
<dbReference type="AlphaFoldDB" id="A0A9P4NIE6"/>
<organism evidence="2 3">
    <name type="scientific">Tothia fuscella</name>
    <dbReference type="NCBI Taxonomy" id="1048955"/>
    <lineage>
        <taxon>Eukaryota</taxon>
        <taxon>Fungi</taxon>
        <taxon>Dikarya</taxon>
        <taxon>Ascomycota</taxon>
        <taxon>Pezizomycotina</taxon>
        <taxon>Dothideomycetes</taxon>
        <taxon>Pleosporomycetidae</taxon>
        <taxon>Venturiales</taxon>
        <taxon>Cylindrosympodiaceae</taxon>
        <taxon>Tothia</taxon>
    </lineage>
</organism>
<protein>
    <submittedName>
        <fullName evidence="2">Uncharacterized protein</fullName>
    </submittedName>
</protein>
<proteinExistence type="predicted"/>
<keyword evidence="3" id="KW-1185">Reference proteome</keyword>
<feature type="compositionally biased region" description="Basic and acidic residues" evidence="1">
    <location>
        <begin position="258"/>
        <end position="270"/>
    </location>
</feature>
<evidence type="ECO:0000313" key="3">
    <source>
        <dbReference type="Proteomes" id="UP000800235"/>
    </source>
</evidence>
<gene>
    <name evidence="2" type="ORF">EJ08DRAFT_682393</name>
</gene>
<dbReference type="PANTHER" id="PTHR42085">
    <property type="entry name" value="F-BOX DOMAIN-CONTAINING PROTEIN"/>
    <property type="match status" value="1"/>
</dbReference>
<sequence>MVHRFLNLAAELRIKIYRFTLVSGQGTYFRFGEKQATSAQLLRTCSQIYHEASEILYGENSFFLCLAPFTKNLENGHMLRCLPIARIKHIMFDNTWEIAHETLYRAVAEFPNLTTICLLGLIVWDSKKEIPTASIFNTMATCEFENISETYDPFHFQASTFKAFLDAHRDKTLRLIMRIDLEVYRGNTKFMCYRIDSDSNSEYGYDAKFVKRLHYPSPPSQLENEEDNDFENRIDQYEEDRFYWVNVHWDGEEYINEVEEKAGNTKREGGPTEGISNGR</sequence>
<reference evidence="2" key="1">
    <citation type="journal article" date="2020" name="Stud. Mycol.">
        <title>101 Dothideomycetes genomes: a test case for predicting lifestyles and emergence of pathogens.</title>
        <authorList>
            <person name="Haridas S."/>
            <person name="Albert R."/>
            <person name="Binder M."/>
            <person name="Bloem J."/>
            <person name="Labutti K."/>
            <person name="Salamov A."/>
            <person name="Andreopoulos B."/>
            <person name="Baker S."/>
            <person name="Barry K."/>
            <person name="Bills G."/>
            <person name="Bluhm B."/>
            <person name="Cannon C."/>
            <person name="Castanera R."/>
            <person name="Culley D."/>
            <person name="Daum C."/>
            <person name="Ezra D."/>
            <person name="Gonzalez J."/>
            <person name="Henrissat B."/>
            <person name="Kuo A."/>
            <person name="Liang C."/>
            <person name="Lipzen A."/>
            <person name="Lutzoni F."/>
            <person name="Magnuson J."/>
            <person name="Mondo S."/>
            <person name="Nolan M."/>
            <person name="Ohm R."/>
            <person name="Pangilinan J."/>
            <person name="Park H.-J."/>
            <person name="Ramirez L."/>
            <person name="Alfaro M."/>
            <person name="Sun H."/>
            <person name="Tritt A."/>
            <person name="Yoshinaga Y."/>
            <person name="Zwiers L.-H."/>
            <person name="Turgeon B."/>
            <person name="Goodwin S."/>
            <person name="Spatafora J."/>
            <person name="Crous P."/>
            <person name="Grigoriev I."/>
        </authorList>
    </citation>
    <scope>NUCLEOTIDE SEQUENCE</scope>
    <source>
        <strain evidence="2">CBS 130266</strain>
    </source>
</reference>
<dbReference type="EMBL" id="MU007084">
    <property type="protein sequence ID" value="KAF2423166.1"/>
    <property type="molecule type" value="Genomic_DNA"/>
</dbReference>
<dbReference type="InterPro" id="IPR038883">
    <property type="entry name" value="AN11006-like"/>
</dbReference>
<evidence type="ECO:0000313" key="2">
    <source>
        <dbReference type="EMBL" id="KAF2423166.1"/>
    </source>
</evidence>
<dbReference type="PANTHER" id="PTHR42085:SF1">
    <property type="entry name" value="F-BOX DOMAIN-CONTAINING PROTEIN"/>
    <property type="match status" value="1"/>
</dbReference>
<feature type="region of interest" description="Disordered" evidence="1">
    <location>
        <begin position="258"/>
        <end position="279"/>
    </location>
</feature>
<evidence type="ECO:0000256" key="1">
    <source>
        <dbReference type="SAM" id="MobiDB-lite"/>
    </source>
</evidence>
<comment type="caution">
    <text evidence="2">The sequence shown here is derived from an EMBL/GenBank/DDBJ whole genome shotgun (WGS) entry which is preliminary data.</text>
</comment>
<accession>A0A9P4NIE6</accession>
<dbReference type="OrthoDB" id="62952at2759"/>